<evidence type="ECO:0000313" key="1">
    <source>
        <dbReference type="EMBL" id="GMN54042.1"/>
    </source>
</evidence>
<dbReference type="EMBL" id="BTGU01000049">
    <property type="protein sequence ID" value="GMN54042.1"/>
    <property type="molecule type" value="Genomic_DNA"/>
</dbReference>
<sequence length="202" mass="22855">MVDDGDDVSRDATGQRVHGALVALPMKITIKETTSRREKWDEKINSGEEMEKPKWLSLARAQKVLWPQPRTCSGRSPEFVLVGSNGGVWNKYDEDDDSRMLFWVSKMILAKEEKGCCFGVEMRGVFIEVEGALGHEIPKEDDNNTLSMDGGLTCVQRFHQGCCKRKKHTLLSRGQNIFLWLVQVSSGRGKYTMAERNLGFNL</sequence>
<comment type="caution">
    <text evidence="1">The sequence shown here is derived from an EMBL/GenBank/DDBJ whole genome shotgun (WGS) entry which is preliminary data.</text>
</comment>
<reference evidence="1" key="1">
    <citation type="submission" date="2023-07" db="EMBL/GenBank/DDBJ databases">
        <title>draft genome sequence of fig (Ficus carica).</title>
        <authorList>
            <person name="Takahashi T."/>
            <person name="Nishimura K."/>
        </authorList>
    </citation>
    <scope>NUCLEOTIDE SEQUENCE</scope>
</reference>
<protein>
    <submittedName>
        <fullName evidence="1">Uncharacterized protein</fullName>
    </submittedName>
</protein>
<dbReference type="Proteomes" id="UP001187192">
    <property type="component" value="Unassembled WGS sequence"/>
</dbReference>
<accession>A0AA88DG32</accession>
<name>A0AA88DG32_FICCA</name>
<keyword evidence="2" id="KW-1185">Reference proteome</keyword>
<dbReference type="AlphaFoldDB" id="A0AA88DG32"/>
<evidence type="ECO:0000313" key="2">
    <source>
        <dbReference type="Proteomes" id="UP001187192"/>
    </source>
</evidence>
<gene>
    <name evidence="1" type="ORF">TIFTF001_023177</name>
</gene>
<organism evidence="1 2">
    <name type="scientific">Ficus carica</name>
    <name type="common">Common fig</name>
    <dbReference type="NCBI Taxonomy" id="3494"/>
    <lineage>
        <taxon>Eukaryota</taxon>
        <taxon>Viridiplantae</taxon>
        <taxon>Streptophyta</taxon>
        <taxon>Embryophyta</taxon>
        <taxon>Tracheophyta</taxon>
        <taxon>Spermatophyta</taxon>
        <taxon>Magnoliopsida</taxon>
        <taxon>eudicotyledons</taxon>
        <taxon>Gunneridae</taxon>
        <taxon>Pentapetalae</taxon>
        <taxon>rosids</taxon>
        <taxon>fabids</taxon>
        <taxon>Rosales</taxon>
        <taxon>Moraceae</taxon>
        <taxon>Ficeae</taxon>
        <taxon>Ficus</taxon>
    </lineage>
</organism>
<proteinExistence type="predicted"/>